<name>A0ABW9FBW4_9NOCA</name>
<dbReference type="Proteomes" id="UP001629745">
    <property type="component" value="Unassembled WGS sequence"/>
</dbReference>
<gene>
    <name evidence="1" type="ORF">ABEU20_001592</name>
</gene>
<dbReference type="RefSeq" id="WP_420163598.1">
    <property type="nucleotide sequence ID" value="NZ_JBDLNV010000002.1"/>
</dbReference>
<reference evidence="1 2" key="1">
    <citation type="submission" date="2023-11" db="EMBL/GenBank/DDBJ databases">
        <authorList>
            <person name="Val-Calvo J."/>
            <person name="Scortti M."/>
            <person name="Vazquez-Boland J."/>
        </authorList>
    </citation>
    <scope>NUCLEOTIDE SEQUENCE [LARGE SCALE GENOMIC DNA]</scope>
    <source>
        <strain evidence="1 2">PAM 2766</strain>
    </source>
</reference>
<protein>
    <submittedName>
        <fullName evidence="1">DUF2889 domain-containing protein</fullName>
    </submittedName>
</protein>
<comment type="caution">
    <text evidence="1">The sequence shown here is derived from an EMBL/GenBank/DDBJ whole genome shotgun (WGS) entry which is preliminary data.</text>
</comment>
<proteinExistence type="predicted"/>
<dbReference type="Pfam" id="PF11136">
    <property type="entry name" value="DUF2889"/>
    <property type="match status" value="1"/>
</dbReference>
<evidence type="ECO:0000313" key="2">
    <source>
        <dbReference type="Proteomes" id="UP001629745"/>
    </source>
</evidence>
<dbReference type="EMBL" id="JBDLNV010000002">
    <property type="protein sequence ID" value="MFM1723031.1"/>
    <property type="molecule type" value="Genomic_DNA"/>
</dbReference>
<accession>A0ABW9FBW4</accession>
<dbReference type="InterPro" id="IPR021312">
    <property type="entry name" value="DUF2889"/>
</dbReference>
<organism evidence="1 2">
    <name type="scientific">Rhodococcus parequi</name>
    <dbReference type="NCBI Taxonomy" id="3137122"/>
    <lineage>
        <taxon>Bacteria</taxon>
        <taxon>Bacillati</taxon>
        <taxon>Actinomycetota</taxon>
        <taxon>Actinomycetes</taxon>
        <taxon>Mycobacteriales</taxon>
        <taxon>Nocardiaceae</taxon>
        <taxon>Rhodococcus</taxon>
    </lineage>
</organism>
<keyword evidence="2" id="KW-1185">Reference proteome</keyword>
<sequence length="325" mass="33881">MSENSPDPALHGCVRGPRADVPVVRPGSLRLVSRLDLSRPDGAEGMLELSGRAWEFEIDSEGAVSTRSTAALDGAVDYHGGRTLTRIATSPDLPGLQTLVGASAIAGFRGRVGAVVTGHTGTVDAPLAQLLDDVPLGTLISGHAVSAERALDPLAGAGGTGYVPVGDQCAGYVDGGALITTIAVRGRSPVADGPVAPPLDDAFGRTPPPLGIHAMRRRRRIDRRTGHGEIRFDAMFRDTYVRADGVETVIHEYELTVTADAATGVVREATATPRVLPWSDCPGAVASAGRLVGTALSDVEADVRRGFRGPETCTHLNDLLRSIAH</sequence>
<evidence type="ECO:0000313" key="1">
    <source>
        <dbReference type="EMBL" id="MFM1723031.1"/>
    </source>
</evidence>